<evidence type="ECO:0000256" key="6">
    <source>
        <dbReference type="ARBA" id="ARBA00023239"/>
    </source>
</evidence>
<dbReference type="InterPro" id="IPR004646">
    <property type="entry name" value="Fe-S_hydro-lyase_TtdA-typ_cat"/>
</dbReference>
<keyword evidence="3" id="KW-0479">Metal-binding</keyword>
<dbReference type="PANTHER" id="PTHR30389">
    <property type="entry name" value="FUMARATE HYDRATASE-RELATED"/>
    <property type="match status" value="1"/>
</dbReference>
<comment type="caution">
    <text evidence="8">The sequence shown here is derived from an EMBL/GenBank/DDBJ whole genome shotgun (WGS) entry which is preliminary data.</text>
</comment>
<evidence type="ECO:0000256" key="4">
    <source>
        <dbReference type="ARBA" id="ARBA00023004"/>
    </source>
</evidence>
<gene>
    <name evidence="8" type="ORF">B9J98_05235</name>
</gene>
<keyword evidence="6" id="KW-0456">Lyase</keyword>
<evidence type="ECO:0000256" key="2">
    <source>
        <dbReference type="ARBA" id="ARBA00022485"/>
    </source>
</evidence>
<dbReference type="GO" id="GO:0046872">
    <property type="term" value="F:metal ion binding"/>
    <property type="evidence" value="ECO:0007669"/>
    <property type="project" value="UniProtKB-KW"/>
</dbReference>
<dbReference type="Proteomes" id="UP000244066">
    <property type="component" value="Unassembled WGS sequence"/>
</dbReference>
<dbReference type="NCBIfam" id="TIGR00722">
    <property type="entry name" value="ttdA_fumA_fumB"/>
    <property type="match status" value="1"/>
</dbReference>
<accession>A0A2R7Y323</accession>
<evidence type="ECO:0000259" key="7">
    <source>
        <dbReference type="Pfam" id="PF05681"/>
    </source>
</evidence>
<keyword evidence="2" id="KW-0004">4Fe-4S</keyword>
<sequence>MSHQGLEEKLKKSTVKLLMAAAVYLPKDVKDALEEAYRREKGELQKKMLLSILENLEIAEKEKRPLCQDTGAIIFYVKVGENFPYIGLLPKVLREATAEATELIPLRPNVVDVITGKNTGNNVGKYLPWIDWEIVPDADFAEITVMLKGGGSEAVSMMKVLTPAEGLNGALKAVLDTMFEAGPRTCPPNIVSLGIGATGEIAAKMAKRGLLRPVGERHPDPKIAEIEERLLEAVNTIGWGVHGTGGGPTALDVHVEVAERHPATFAVSVMVYCWAARRATMRIAPDGKVSYPSHSFLEKEGWV</sequence>
<feature type="domain" description="Fe-S hydro-lyase tartrate dehydratase alpha-type catalytic" evidence="7">
    <location>
        <begin position="13"/>
        <end position="281"/>
    </location>
</feature>
<evidence type="ECO:0000256" key="5">
    <source>
        <dbReference type="ARBA" id="ARBA00023014"/>
    </source>
</evidence>
<protein>
    <recommendedName>
        <fullName evidence="7">Fe-S hydro-lyase tartrate dehydratase alpha-type catalytic domain-containing protein</fullName>
    </recommendedName>
</protein>
<proteinExistence type="inferred from homology"/>
<name>A0A2R7Y323_9ARCH</name>
<comment type="similarity">
    <text evidence="1">Belongs to the class-I fumarase family.</text>
</comment>
<evidence type="ECO:0000313" key="8">
    <source>
        <dbReference type="EMBL" id="PUA31898.1"/>
    </source>
</evidence>
<keyword evidence="5" id="KW-0411">Iron-sulfur</keyword>
<evidence type="ECO:0000313" key="9">
    <source>
        <dbReference type="Proteomes" id="UP000244066"/>
    </source>
</evidence>
<dbReference type="InterPro" id="IPR051208">
    <property type="entry name" value="Class-I_Fumarase/Tartrate_DH"/>
</dbReference>
<evidence type="ECO:0000256" key="3">
    <source>
        <dbReference type="ARBA" id="ARBA00022723"/>
    </source>
</evidence>
<dbReference type="GO" id="GO:0016829">
    <property type="term" value="F:lyase activity"/>
    <property type="evidence" value="ECO:0007669"/>
    <property type="project" value="UniProtKB-KW"/>
</dbReference>
<reference evidence="8 9" key="1">
    <citation type="submission" date="2017-04" db="EMBL/GenBank/DDBJ databases">
        <title>Draft Aigarchaeota genome from a New Zealand hot spring.</title>
        <authorList>
            <person name="Reysenbach A.-L."/>
            <person name="Donaho J.A."/>
            <person name="Gerhart J."/>
            <person name="Kelley J.F."/>
            <person name="Kouba K."/>
            <person name="Podar M."/>
            <person name="Stott M."/>
        </authorList>
    </citation>
    <scope>NUCLEOTIDE SEQUENCE [LARGE SCALE GENOMIC DNA]</scope>
    <source>
        <strain evidence="8">NZ13_MG1</strain>
    </source>
</reference>
<dbReference type="EMBL" id="NDWU01000012">
    <property type="protein sequence ID" value="PUA31898.1"/>
    <property type="molecule type" value="Genomic_DNA"/>
</dbReference>
<evidence type="ECO:0000256" key="1">
    <source>
        <dbReference type="ARBA" id="ARBA00008876"/>
    </source>
</evidence>
<keyword evidence="4" id="KW-0408">Iron</keyword>
<dbReference type="Pfam" id="PF05681">
    <property type="entry name" value="Fumerase"/>
    <property type="match status" value="1"/>
</dbReference>
<dbReference type="AlphaFoldDB" id="A0A2R7Y323"/>
<dbReference type="GO" id="GO:0051539">
    <property type="term" value="F:4 iron, 4 sulfur cluster binding"/>
    <property type="evidence" value="ECO:0007669"/>
    <property type="project" value="UniProtKB-KW"/>
</dbReference>
<dbReference type="NCBIfam" id="NF004885">
    <property type="entry name" value="PRK06246.1"/>
    <property type="match status" value="1"/>
</dbReference>
<organism evidence="8 9">
    <name type="scientific">Candidatus Terraquivivens tikiterensis</name>
    <dbReference type="NCBI Taxonomy" id="1980982"/>
    <lineage>
        <taxon>Archaea</taxon>
        <taxon>Nitrososphaerota</taxon>
        <taxon>Candidatus Wolframiiraptoraceae</taxon>
        <taxon>Candidatus Terraquivivens</taxon>
    </lineage>
</organism>
<dbReference type="PANTHER" id="PTHR30389:SF17">
    <property type="entry name" value="L(+)-TARTRATE DEHYDRATASE SUBUNIT ALPHA-RELATED"/>
    <property type="match status" value="1"/>
</dbReference>